<keyword evidence="5" id="KW-0862">Zinc</keyword>
<dbReference type="InterPro" id="IPR029052">
    <property type="entry name" value="Metallo-depent_PP-like"/>
</dbReference>
<dbReference type="Proteomes" id="UP000077154">
    <property type="component" value="Unassembled WGS sequence"/>
</dbReference>
<dbReference type="OrthoDB" id="282973at2759"/>
<dbReference type="PIRSF" id="PIRSF000948">
    <property type="entry name" value="Sphingomy_PDE"/>
    <property type="match status" value="1"/>
</dbReference>
<feature type="disulfide bond" evidence="6">
    <location>
        <begin position="174"/>
        <end position="179"/>
    </location>
</feature>
<dbReference type="CDD" id="cd00842">
    <property type="entry name" value="MPP_ASMase"/>
    <property type="match status" value="1"/>
</dbReference>
<dbReference type="GO" id="GO:0016798">
    <property type="term" value="F:hydrolase activity, acting on glycosyl bonds"/>
    <property type="evidence" value="ECO:0007669"/>
    <property type="project" value="UniProtKB-KW"/>
</dbReference>
<comment type="function">
    <text evidence="4">Converts sphingomyelin to ceramide.</text>
</comment>
<dbReference type="GO" id="GO:0006685">
    <property type="term" value="P:sphingomyelin catabolic process"/>
    <property type="evidence" value="ECO:0007669"/>
    <property type="project" value="UniProtKB-UniRule"/>
</dbReference>
<organism evidence="9">
    <name type="scientific">Pseudogymnoascus destructans</name>
    <dbReference type="NCBI Taxonomy" id="655981"/>
    <lineage>
        <taxon>Eukaryota</taxon>
        <taxon>Fungi</taxon>
        <taxon>Dikarya</taxon>
        <taxon>Ascomycota</taxon>
        <taxon>Pezizomycotina</taxon>
        <taxon>Leotiomycetes</taxon>
        <taxon>Thelebolales</taxon>
        <taxon>Thelebolaceae</taxon>
        <taxon>Pseudogymnoascus</taxon>
    </lineage>
</organism>
<keyword evidence="5" id="KW-0479">Metal-binding</keyword>
<evidence type="ECO:0000256" key="7">
    <source>
        <dbReference type="SAM" id="SignalP"/>
    </source>
</evidence>
<evidence type="ECO:0000256" key="4">
    <source>
        <dbReference type="PIRNR" id="PIRNR000948"/>
    </source>
</evidence>
<dbReference type="RefSeq" id="XP_024327177.1">
    <property type="nucleotide sequence ID" value="XM_024465422.1"/>
</dbReference>
<dbReference type="InterPro" id="IPR008139">
    <property type="entry name" value="SaposinB_dom"/>
</dbReference>
<sequence>MKFFQALVTSVVGAQVALAAVSETPALVKESVVSDILKGIENAATCAACQSVLIALKGLAHLGNTPFVNVLTDICKLAKVEDHDVCEGLIAAEGPVIAHDIRGIKIGSATSKTLCASLIGLCPFPAVTPYAIPFPKPKPATKRPVARGQAPIQVVHISDTHVDLSYEVGASYNCTKPICCRSYTPNDAPGHNSYPAGEFGNPLCDPPVTLQESMVQAIKTIAPDAAFTVFTGDVVAHDLWSVDKAEVLTDFNSTYSILSNLDLVYPVIGNHDVVPVNCIPPTTIYTTLGVQWAYDSLASSWNDWISTSGKVNTANEYGAYSVKYPGGKLRVISLNSVFYYTLNFWLYEEPMQNDPNGQFTWLVNELQSAEDAGDNVYIISHIPSGSSDFFHSFSNTFNQIVNRYDATIAAMFYGHTHVDEFEISYSDYANRNADTAVAMSYIAPSITPTSGSPTFRVYTVDPVTYGVLDFIDYTTDITADKLSWTKYYSAKEAYGPLLTPPVTDAAAELTPAFWHDVTSLFETNEAAFKDFFARKSRGFNVKACDAACRAEQICMARAAESQYNCDILKPRLKISKREEESHAHRDECEGGILRDVFGQIGQNHETFIKYIDSEVADFKKANAV</sequence>
<feature type="disulfide bond" evidence="6">
    <location>
        <begin position="46"/>
        <end position="122"/>
    </location>
</feature>
<dbReference type="GO" id="GO:0016020">
    <property type="term" value="C:membrane"/>
    <property type="evidence" value="ECO:0007669"/>
    <property type="project" value="GOC"/>
</dbReference>
<dbReference type="VEuPathDB" id="FungiDB:GMDG_03526"/>
<feature type="binding site" evidence="5">
    <location>
        <position position="415"/>
    </location>
    <ligand>
        <name>Zn(2+)</name>
        <dbReference type="ChEBI" id="CHEBI:29105"/>
        <label>2</label>
    </ligand>
</feature>
<keyword evidence="7" id="KW-0732">Signal</keyword>
<feature type="disulfide bond" evidence="6">
    <location>
        <begin position="75"/>
        <end position="86"/>
    </location>
</feature>
<comment type="similarity">
    <text evidence="4">Belongs to the acid sphingomyelinase family.</text>
</comment>
<feature type="binding site" evidence="5">
    <location>
        <position position="233"/>
    </location>
    <ligand>
        <name>Zn(2+)</name>
        <dbReference type="ChEBI" id="CHEBI:29105"/>
        <label>1</label>
    </ligand>
</feature>
<feature type="domain" description="Saposin B-type" evidence="8">
    <location>
        <begin position="42"/>
        <end position="126"/>
    </location>
</feature>
<feature type="disulfide bond" evidence="6">
    <location>
        <begin position="180"/>
        <end position="204"/>
    </location>
</feature>
<dbReference type="Pfam" id="PF00149">
    <property type="entry name" value="Metallophos"/>
    <property type="match status" value="1"/>
</dbReference>
<dbReference type="InterPro" id="IPR041805">
    <property type="entry name" value="ASMase/PPN1_MPP"/>
</dbReference>
<feature type="binding site" evidence="5">
    <location>
        <position position="159"/>
    </location>
    <ligand>
        <name>Zn(2+)</name>
        <dbReference type="ChEBI" id="CHEBI:29105"/>
        <label>1</label>
    </ligand>
</feature>
<feature type="signal peptide" evidence="7">
    <location>
        <begin position="1"/>
        <end position="19"/>
    </location>
</feature>
<reference evidence="9" key="1">
    <citation type="submission" date="2016-03" db="EMBL/GenBank/DDBJ databases">
        <title>Updated assembly of Pseudogymnoascus destructans, the fungus causing white-nose syndrome of bats.</title>
        <authorList>
            <person name="Palmer J.M."/>
            <person name="Drees K.P."/>
            <person name="Foster J.T."/>
            <person name="Lindner D.L."/>
        </authorList>
    </citation>
    <scope>NUCLEOTIDE SEQUENCE [LARGE SCALE GENOMIC DNA]</scope>
    <source>
        <strain evidence="9">20631-21</strain>
    </source>
</reference>
<evidence type="ECO:0000256" key="2">
    <source>
        <dbReference type="ARBA" id="ARBA00023157"/>
    </source>
</evidence>
<protein>
    <recommendedName>
        <fullName evidence="4">Sphingomyelin phosphodiesterase</fullName>
    </recommendedName>
</protein>
<dbReference type="PANTHER" id="PTHR10340:SF34">
    <property type="entry name" value="SPHINGOMYELIN PHOSPHODIESTERASE"/>
    <property type="match status" value="1"/>
</dbReference>
<evidence type="ECO:0000256" key="6">
    <source>
        <dbReference type="PIRSR" id="PIRSR000948-2"/>
    </source>
</evidence>
<dbReference type="GO" id="GO:0004767">
    <property type="term" value="F:sphingomyelin phosphodiesterase activity"/>
    <property type="evidence" value="ECO:0007669"/>
    <property type="project" value="UniProtKB-UniRule"/>
</dbReference>
<dbReference type="Gene3D" id="3.60.21.10">
    <property type="match status" value="1"/>
</dbReference>
<dbReference type="AlphaFoldDB" id="A0A177AKU5"/>
<dbReference type="eggNOG" id="KOG3770">
    <property type="taxonomic scope" value="Eukaryota"/>
</dbReference>
<feature type="binding site" evidence="5">
    <location>
        <position position="233"/>
    </location>
    <ligand>
        <name>Zn(2+)</name>
        <dbReference type="ChEBI" id="CHEBI:29105"/>
        <label>2</label>
    </ligand>
</feature>
<keyword evidence="1 4" id="KW-0378">Hydrolase</keyword>
<feature type="chain" id="PRO_5008056600" description="Sphingomyelin phosphodiesterase" evidence="7">
    <location>
        <begin position="20"/>
        <end position="624"/>
    </location>
</feature>
<evidence type="ECO:0000256" key="5">
    <source>
        <dbReference type="PIRSR" id="PIRSR000948-1"/>
    </source>
</evidence>
<dbReference type="PANTHER" id="PTHR10340">
    <property type="entry name" value="SPHINGOMYELIN PHOSPHODIESTERASE"/>
    <property type="match status" value="1"/>
</dbReference>
<proteinExistence type="inferred from homology"/>
<keyword evidence="4" id="KW-0326">Glycosidase</keyword>
<evidence type="ECO:0000256" key="1">
    <source>
        <dbReference type="ARBA" id="ARBA00022801"/>
    </source>
</evidence>
<evidence type="ECO:0000256" key="3">
    <source>
        <dbReference type="ARBA" id="ARBA00023180"/>
    </source>
</evidence>
<dbReference type="GO" id="GO:0046872">
    <property type="term" value="F:metal ion binding"/>
    <property type="evidence" value="ECO:0007669"/>
    <property type="project" value="UniProtKB-KW"/>
</dbReference>
<evidence type="ECO:0000259" key="8">
    <source>
        <dbReference type="PROSITE" id="PS50015"/>
    </source>
</evidence>
<accession>A0A177AKU5</accession>
<dbReference type="InterPro" id="IPR011160">
    <property type="entry name" value="Sphingomy_PDE"/>
</dbReference>
<dbReference type="PROSITE" id="PS50015">
    <property type="entry name" value="SAP_B"/>
    <property type="match status" value="1"/>
</dbReference>
<evidence type="ECO:0000313" key="9">
    <source>
        <dbReference type="EMBL" id="OAF61903.1"/>
    </source>
</evidence>
<feature type="binding site" evidence="5">
    <location>
        <position position="381"/>
    </location>
    <ligand>
        <name>Zn(2+)</name>
        <dbReference type="ChEBI" id="CHEBI:29105"/>
        <label>2</label>
    </ligand>
</feature>
<feature type="disulfide bond" evidence="6">
    <location>
        <begin position="544"/>
        <end position="548"/>
    </location>
</feature>
<name>A0A177AKU5_9PEZI</name>
<dbReference type="EMBL" id="KV441388">
    <property type="protein sequence ID" value="OAF61903.1"/>
    <property type="molecule type" value="Genomic_DNA"/>
</dbReference>
<dbReference type="SUPFAM" id="SSF56300">
    <property type="entry name" value="Metallo-dependent phosphatases"/>
    <property type="match status" value="1"/>
</dbReference>
<gene>
    <name evidence="9" type="ORF">VC83_01748</name>
</gene>
<keyword evidence="3" id="KW-0325">Glycoprotein</keyword>
<dbReference type="InterPro" id="IPR004843">
    <property type="entry name" value="Calcineurin-like_PHP"/>
</dbReference>
<comment type="cofactor">
    <cofactor evidence="5">
        <name>Zn(2+)</name>
        <dbReference type="ChEBI" id="CHEBI:29105"/>
    </cofactor>
    <text evidence="5">Binds 2 Zn(2+) ions per subunit.</text>
</comment>
<dbReference type="GeneID" id="36284836"/>
<feature type="binding site" evidence="5">
    <location>
        <position position="161"/>
    </location>
    <ligand>
        <name>Zn(2+)</name>
        <dbReference type="ChEBI" id="CHEBI:29105"/>
        <label>1</label>
    </ligand>
</feature>
<keyword evidence="2 6" id="KW-1015">Disulfide bond</keyword>
<feature type="binding site" evidence="5">
    <location>
        <position position="417"/>
    </location>
    <ligand>
        <name>Zn(2+)</name>
        <dbReference type="ChEBI" id="CHEBI:29105"/>
        <label>1</label>
    </ligand>
</feature>
<feature type="binding site" evidence="5">
    <location>
        <position position="270"/>
    </location>
    <ligand>
        <name>Zn(2+)</name>
        <dbReference type="ChEBI" id="CHEBI:29105"/>
        <label>2</label>
    </ligand>
</feature>